<dbReference type="PANTHER" id="PTHR31672:SF13">
    <property type="entry name" value="F-BOX PROTEIN CPR30-LIKE"/>
    <property type="match status" value="1"/>
</dbReference>
<evidence type="ECO:0000313" key="3">
    <source>
        <dbReference type="Proteomes" id="UP001154282"/>
    </source>
</evidence>
<comment type="caution">
    <text evidence="2">The sequence shown here is derived from an EMBL/GenBank/DDBJ whole genome shotgun (WGS) entry which is preliminary data.</text>
</comment>
<name>A0AAV0NNC3_9ROSI</name>
<protein>
    <recommendedName>
        <fullName evidence="1">F-box domain-containing protein</fullName>
    </recommendedName>
</protein>
<dbReference type="PANTHER" id="PTHR31672">
    <property type="entry name" value="BNACNNG10540D PROTEIN"/>
    <property type="match status" value="1"/>
</dbReference>
<feature type="domain" description="F-box" evidence="1">
    <location>
        <begin position="14"/>
        <end position="55"/>
    </location>
</feature>
<dbReference type="Pfam" id="PF00646">
    <property type="entry name" value="F-box"/>
    <property type="match status" value="1"/>
</dbReference>
<dbReference type="InterPro" id="IPR050796">
    <property type="entry name" value="SCF_F-box_component"/>
</dbReference>
<dbReference type="InterPro" id="IPR006527">
    <property type="entry name" value="F-box-assoc_dom_typ1"/>
</dbReference>
<accession>A0AAV0NNC3</accession>
<evidence type="ECO:0000259" key="1">
    <source>
        <dbReference type="SMART" id="SM00256"/>
    </source>
</evidence>
<dbReference type="AlphaFoldDB" id="A0AAV0NNC3"/>
<organism evidence="2 3">
    <name type="scientific">Linum tenue</name>
    <dbReference type="NCBI Taxonomy" id="586396"/>
    <lineage>
        <taxon>Eukaryota</taxon>
        <taxon>Viridiplantae</taxon>
        <taxon>Streptophyta</taxon>
        <taxon>Embryophyta</taxon>
        <taxon>Tracheophyta</taxon>
        <taxon>Spermatophyta</taxon>
        <taxon>Magnoliopsida</taxon>
        <taxon>eudicotyledons</taxon>
        <taxon>Gunneridae</taxon>
        <taxon>Pentapetalae</taxon>
        <taxon>rosids</taxon>
        <taxon>fabids</taxon>
        <taxon>Malpighiales</taxon>
        <taxon>Linaceae</taxon>
        <taxon>Linum</taxon>
    </lineage>
</organism>
<gene>
    <name evidence="2" type="ORF">LITE_LOCUS34361</name>
</gene>
<dbReference type="InterPro" id="IPR001810">
    <property type="entry name" value="F-box_dom"/>
</dbReference>
<dbReference type="EMBL" id="CAMGYJ010000008">
    <property type="protein sequence ID" value="CAI0460169.1"/>
    <property type="molecule type" value="Genomic_DNA"/>
</dbReference>
<evidence type="ECO:0000313" key="2">
    <source>
        <dbReference type="EMBL" id="CAI0460169.1"/>
    </source>
</evidence>
<dbReference type="InterPro" id="IPR036047">
    <property type="entry name" value="F-box-like_dom_sf"/>
</dbReference>
<dbReference type="SMART" id="SM00256">
    <property type="entry name" value="FBOX"/>
    <property type="match status" value="1"/>
</dbReference>
<dbReference type="Proteomes" id="UP001154282">
    <property type="component" value="Unassembled WGS sequence"/>
</dbReference>
<sequence>MTEEQDRESQATFLTEDVVINILLRLPIASCISLFRCVCRSWRNLLSDPEFIRKILFFRTTAEQQSLRILIAGDVIRVLQTHSSSFNLWPVPAAAAQPPRVRQTHYSLHSYDALCPVSAAAAVPCKMRNYRPGNRLAIVGCCDGIFCISTYPGSSVSDISMWNPTTSETRLLPLSSCPRAPSFLMCCEEIGFGFDPLTRDYKVVRTLVFERIDEEDDNGADDDGLVKFGCPSRVAYTEVYSLRNDSWKRLLTANDDIIINAYPLNYIHQQHRDTFNLISVKDFLELQALGSRGLEEKDAICKQQM</sequence>
<dbReference type="CDD" id="cd22157">
    <property type="entry name" value="F-box_AtFBW1-like"/>
    <property type="match status" value="1"/>
</dbReference>
<keyword evidence="3" id="KW-1185">Reference proteome</keyword>
<dbReference type="Gene3D" id="1.20.1280.50">
    <property type="match status" value="1"/>
</dbReference>
<dbReference type="Pfam" id="PF07734">
    <property type="entry name" value="FBA_1"/>
    <property type="match status" value="1"/>
</dbReference>
<reference evidence="2" key="1">
    <citation type="submission" date="2022-08" db="EMBL/GenBank/DDBJ databases">
        <authorList>
            <person name="Gutierrez-Valencia J."/>
        </authorList>
    </citation>
    <scope>NUCLEOTIDE SEQUENCE</scope>
</reference>
<dbReference type="SUPFAM" id="SSF81383">
    <property type="entry name" value="F-box domain"/>
    <property type="match status" value="1"/>
</dbReference>
<proteinExistence type="predicted"/>